<feature type="region of interest" description="Disordered" evidence="1">
    <location>
        <begin position="229"/>
        <end position="252"/>
    </location>
</feature>
<dbReference type="CDD" id="cd01650">
    <property type="entry name" value="RT_nLTR_like"/>
    <property type="match status" value="1"/>
</dbReference>
<evidence type="ECO:0000259" key="2">
    <source>
        <dbReference type="Pfam" id="PF00078"/>
    </source>
</evidence>
<sequence>MLLCPIEIESFEEARPILLGEDLDHHLGLDSLEAQEGFIRQTGFRSVPAYRNQGQRKDLSHAVGGPTPTFSPANLNPVLLEEDRLDADLDRPAPTAIPPISHPSLLTEPTEAILELALPVDPKPSNHPFCSTATDGPPLGRNPSDLLVSLTSSETPTAQLPRLAETPMEVEPRLRPLSRPSTLTCTSRKLLFSKRSLRLAAKIRENKKSSLQKAQELKCKRIKLMNPASKLAGPSTSATPPEADSPTEHPPYLSASSTGAWVVLGDFNVLLSVQDKNGPTANINDILNFREVVQEIGFESYWLRHPAVLDVVATAWKSFLPDTDPVKQFSRKIESVQSALRLWSAGISFATREQGKRCLLWIEWLDKAEERRNKNFISRLSNGSATLSSPELIAEHLFSFFRNQLGVQQVFSVNINLQAIYTDEHVDLSSLHAPFTLSKVRTAVFSSAPEKAPRPDGLPMVFYQRFWNLIKDDIMGVFNTFYNGTTNLDRVNTGWLCLIPKKKEALSTNNFRPISLVHSVAKLISKVLASRLQIFLGGLINPHQAAFIKASTSVILNGTPGRIFSCKRGLRQGDPLSPLLFILCVDVLFRLLQIATIARLLPDLRIENARLHTLQFADDLIIFFDGSTRSAATIKLILEDFAGCSGLTINYNKSSVTLINLPDTQAFSLANSLGCSVKDFPLTYLGLPLSPKRLRRANYMPLIEKIVNQVYIELDLELNLEPSDEKM</sequence>
<dbReference type="InterPro" id="IPR043502">
    <property type="entry name" value="DNA/RNA_pol_sf"/>
</dbReference>
<feature type="region of interest" description="Disordered" evidence="1">
    <location>
        <begin position="50"/>
        <end position="75"/>
    </location>
</feature>
<dbReference type="PANTHER" id="PTHR31635">
    <property type="entry name" value="REVERSE TRANSCRIPTASE DOMAIN-CONTAINING PROTEIN-RELATED"/>
    <property type="match status" value="1"/>
</dbReference>
<gene>
    <name evidence="3" type="ORF">CB5_LOCUS25921</name>
</gene>
<dbReference type="SUPFAM" id="SSF56672">
    <property type="entry name" value="DNA/RNA polymerases"/>
    <property type="match status" value="1"/>
</dbReference>
<evidence type="ECO:0000256" key="1">
    <source>
        <dbReference type="SAM" id="MobiDB-lite"/>
    </source>
</evidence>
<dbReference type="PANTHER" id="PTHR31635:SF196">
    <property type="entry name" value="REVERSE TRANSCRIPTASE DOMAIN-CONTAINING PROTEIN-RELATED"/>
    <property type="match status" value="1"/>
</dbReference>
<dbReference type="EMBL" id="LR862136">
    <property type="protein sequence ID" value="CAD1842710.1"/>
    <property type="molecule type" value="Genomic_DNA"/>
</dbReference>
<accession>A0A6V7QHX3</accession>
<reference evidence="3" key="1">
    <citation type="submission" date="2020-07" db="EMBL/GenBank/DDBJ databases">
        <authorList>
            <person name="Lin J."/>
        </authorList>
    </citation>
    <scope>NUCLEOTIDE SEQUENCE</scope>
</reference>
<name>A0A6V7QHX3_ANACO</name>
<protein>
    <recommendedName>
        <fullName evidence="2">Reverse transcriptase domain-containing protein</fullName>
    </recommendedName>
</protein>
<evidence type="ECO:0000313" key="3">
    <source>
        <dbReference type="EMBL" id="CAD1842710.1"/>
    </source>
</evidence>
<organism evidence="3">
    <name type="scientific">Ananas comosus var. bracteatus</name>
    <name type="common">red pineapple</name>
    <dbReference type="NCBI Taxonomy" id="296719"/>
    <lineage>
        <taxon>Eukaryota</taxon>
        <taxon>Viridiplantae</taxon>
        <taxon>Streptophyta</taxon>
        <taxon>Embryophyta</taxon>
        <taxon>Tracheophyta</taxon>
        <taxon>Spermatophyta</taxon>
        <taxon>Magnoliopsida</taxon>
        <taxon>Liliopsida</taxon>
        <taxon>Poales</taxon>
        <taxon>Bromeliaceae</taxon>
        <taxon>Bromelioideae</taxon>
        <taxon>Ananas</taxon>
    </lineage>
</organism>
<dbReference type="AlphaFoldDB" id="A0A6V7QHX3"/>
<dbReference type="Pfam" id="PF00078">
    <property type="entry name" value="RVT_1"/>
    <property type="match status" value="1"/>
</dbReference>
<feature type="domain" description="Reverse transcriptase" evidence="2">
    <location>
        <begin position="556"/>
        <end position="688"/>
    </location>
</feature>
<proteinExistence type="predicted"/>
<dbReference type="InterPro" id="IPR000477">
    <property type="entry name" value="RT_dom"/>
</dbReference>